<evidence type="ECO:0000256" key="2">
    <source>
        <dbReference type="ARBA" id="ARBA00023125"/>
    </source>
</evidence>
<proteinExistence type="predicted"/>
<dbReference type="InterPro" id="IPR011663">
    <property type="entry name" value="UTRA"/>
</dbReference>
<evidence type="ECO:0000313" key="6">
    <source>
        <dbReference type="Proteomes" id="UP000245845"/>
    </source>
</evidence>
<dbReference type="InterPro" id="IPR050679">
    <property type="entry name" value="Bact_HTH_transcr_reg"/>
</dbReference>
<dbReference type="Pfam" id="PF00392">
    <property type="entry name" value="GntR"/>
    <property type="match status" value="1"/>
</dbReference>
<sequence length="253" mass="28937">MNINPDSKVPLYLQLKEYILEKIKNNEWTVGEKLPTETELQELLGISRITVRHAFELLENEGYVVKKRAKGTFVAPPKFSYHLPKLTSFSEDIIQKNCIPGSKTITLEVLSNPAIAAQMEVPDVTPLMHIVRLRTVNSIVMSMHDSYYNLNILDSNIMIKSITSGSLQEQLDNQSISLYSILEKEHHIIIDCADESLKAISCPPEIAERLEISVDDPLLYLERKTYTSDGDVLEFSKMYNRADIYNYTIRLTR</sequence>
<dbReference type="RefSeq" id="WP_109732720.1">
    <property type="nucleotide sequence ID" value="NZ_BAAACK010000025.1"/>
</dbReference>
<evidence type="ECO:0000259" key="4">
    <source>
        <dbReference type="PROSITE" id="PS50949"/>
    </source>
</evidence>
<feature type="domain" description="HTH gntR-type" evidence="4">
    <location>
        <begin position="9"/>
        <end position="77"/>
    </location>
</feature>
<dbReference type="GO" id="GO:0045892">
    <property type="term" value="P:negative regulation of DNA-templated transcription"/>
    <property type="evidence" value="ECO:0007669"/>
    <property type="project" value="TreeGrafter"/>
</dbReference>
<dbReference type="SMART" id="SM00866">
    <property type="entry name" value="UTRA"/>
    <property type="match status" value="1"/>
</dbReference>
<dbReference type="PANTHER" id="PTHR44846">
    <property type="entry name" value="MANNOSYL-D-GLYCERATE TRANSPORT/METABOLISM SYSTEM REPRESSOR MNGR-RELATED"/>
    <property type="match status" value="1"/>
</dbReference>
<dbReference type="FunFam" id="1.10.10.10:FF:000079">
    <property type="entry name" value="GntR family transcriptional regulator"/>
    <property type="match status" value="1"/>
</dbReference>
<evidence type="ECO:0000256" key="1">
    <source>
        <dbReference type="ARBA" id="ARBA00023015"/>
    </source>
</evidence>
<dbReference type="Gene3D" id="3.40.1410.10">
    <property type="entry name" value="Chorismate lyase-like"/>
    <property type="match status" value="1"/>
</dbReference>
<dbReference type="OrthoDB" id="1648691at2"/>
<dbReference type="Gene3D" id="1.10.10.10">
    <property type="entry name" value="Winged helix-like DNA-binding domain superfamily/Winged helix DNA-binding domain"/>
    <property type="match status" value="1"/>
</dbReference>
<dbReference type="Pfam" id="PF07702">
    <property type="entry name" value="UTRA"/>
    <property type="match status" value="1"/>
</dbReference>
<dbReference type="SMART" id="SM00345">
    <property type="entry name" value="HTH_GNTR"/>
    <property type="match status" value="1"/>
</dbReference>
<keyword evidence="2" id="KW-0238">DNA-binding</keyword>
<name>A0A2Y9BIV8_9FIRM</name>
<dbReference type="InterPro" id="IPR036388">
    <property type="entry name" value="WH-like_DNA-bd_sf"/>
</dbReference>
<dbReference type="PANTHER" id="PTHR44846:SF1">
    <property type="entry name" value="MANNOSYL-D-GLYCERATE TRANSPORT_METABOLISM SYSTEM REPRESSOR MNGR-RELATED"/>
    <property type="match status" value="1"/>
</dbReference>
<comment type="caution">
    <text evidence="5">The sequence shown here is derived from an EMBL/GenBank/DDBJ whole genome shotgun (WGS) entry which is preliminary data.</text>
</comment>
<dbReference type="SUPFAM" id="SSF64288">
    <property type="entry name" value="Chorismate lyase-like"/>
    <property type="match status" value="1"/>
</dbReference>
<reference evidence="5 6" key="1">
    <citation type="submission" date="2018-05" db="EMBL/GenBank/DDBJ databases">
        <title>The Hungate 1000. A catalogue of reference genomes from the rumen microbiome.</title>
        <authorList>
            <person name="Kelly W."/>
        </authorList>
    </citation>
    <scope>NUCLEOTIDE SEQUENCE [LARGE SCALE GENOMIC DNA]</scope>
    <source>
        <strain evidence="5 6">NLAE-zl-C242</strain>
    </source>
</reference>
<dbReference type="PROSITE" id="PS50949">
    <property type="entry name" value="HTH_GNTR"/>
    <property type="match status" value="1"/>
</dbReference>
<keyword evidence="1" id="KW-0805">Transcription regulation</keyword>
<dbReference type="SUPFAM" id="SSF46785">
    <property type="entry name" value="Winged helix' DNA-binding domain"/>
    <property type="match status" value="1"/>
</dbReference>
<dbReference type="Proteomes" id="UP000245845">
    <property type="component" value="Unassembled WGS sequence"/>
</dbReference>
<accession>A0A2Y9BIV8</accession>
<evidence type="ECO:0000256" key="3">
    <source>
        <dbReference type="ARBA" id="ARBA00023163"/>
    </source>
</evidence>
<dbReference type="InterPro" id="IPR036390">
    <property type="entry name" value="WH_DNA-bd_sf"/>
</dbReference>
<dbReference type="PRINTS" id="PR00035">
    <property type="entry name" value="HTHGNTR"/>
</dbReference>
<keyword evidence="3" id="KW-0804">Transcription</keyword>
<organism evidence="5 6">
    <name type="scientific">Faecalicatena orotica</name>
    <dbReference type="NCBI Taxonomy" id="1544"/>
    <lineage>
        <taxon>Bacteria</taxon>
        <taxon>Bacillati</taxon>
        <taxon>Bacillota</taxon>
        <taxon>Clostridia</taxon>
        <taxon>Lachnospirales</taxon>
        <taxon>Lachnospiraceae</taxon>
        <taxon>Faecalicatena</taxon>
    </lineage>
</organism>
<dbReference type="AlphaFoldDB" id="A0A2Y9BIV8"/>
<dbReference type="EMBL" id="QGDL01000012">
    <property type="protein sequence ID" value="PWJ23886.1"/>
    <property type="molecule type" value="Genomic_DNA"/>
</dbReference>
<dbReference type="InterPro" id="IPR000524">
    <property type="entry name" value="Tscrpt_reg_HTH_GntR"/>
</dbReference>
<keyword evidence="6" id="KW-1185">Reference proteome</keyword>
<dbReference type="CDD" id="cd07377">
    <property type="entry name" value="WHTH_GntR"/>
    <property type="match status" value="1"/>
</dbReference>
<dbReference type="GO" id="GO:0003700">
    <property type="term" value="F:DNA-binding transcription factor activity"/>
    <property type="evidence" value="ECO:0007669"/>
    <property type="project" value="InterPro"/>
</dbReference>
<protein>
    <submittedName>
        <fullName evidence="5">GntR family transcriptional regulator</fullName>
    </submittedName>
</protein>
<dbReference type="GO" id="GO:0003677">
    <property type="term" value="F:DNA binding"/>
    <property type="evidence" value="ECO:0007669"/>
    <property type="project" value="UniProtKB-KW"/>
</dbReference>
<dbReference type="InterPro" id="IPR028978">
    <property type="entry name" value="Chorismate_lyase_/UTRA_dom_sf"/>
</dbReference>
<evidence type="ECO:0000313" key="5">
    <source>
        <dbReference type="EMBL" id="PWJ23886.1"/>
    </source>
</evidence>
<gene>
    <name evidence="5" type="ORF">A8806_112133</name>
</gene>